<dbReference type="OMA" id="LLMRFDH"/>
<name>S7PTS9_GLOTA</name>
<dbReference type="RefSeq" id="XP_007870214.1">
    <property type="nucleotide sequence ID" value="XM_007872023.1"/>
</dbReference>
<accession>S7PTS9</accession>
<dbReference type="AlphaFoldDB" id="S7PTS9"/>
<evidence type="ECO:0008006" key="3">
    <source>
        <dbReference type="Google" id="ProtNLM"/>
    </source>
</evidence>
<organism evidence="1 2">
    <name type="scientific">Gloeophyllum trabeum (strain ATCC 11539 / FP-39264 / Madison 617)</name>
    <name type="common">Brown rot fungus</name>
    <dbReference type="NCBI Taxonomy" id="670483"/>
    <lineage>
        <taxon>Eukaryota</taxon>
        <taxon>Fungi</taxon>
        <taxon>Dikarya</taxon>
        <taxon>Basidiomycota</taxon>
        <taxon>Agaricomycotina</taxon>
        <taxon>Agaricomycetes</taxon>
        <taxon>Gloeophyllales</taxon>
        <taxon>Gloeophyllaceae</taxon>
        <taxon>Gloeophyllum</taxon>
    </lineage>
</organism>
<dbReference type="SUPFAM" id="SSF52047">
    <property type="entry name" value="RNI-like"/>
    <property type="match status" value="1"/>
</dbReference>
<keyword evidence="2" id="KW-1185">Reference proteome</keyword>
<dbReference type="HOGENOM" id="CLU_063720_0_0_1"/>
<proteinExistence type="predicted"/>
<evidence type="ECO:0000313" key="2">
    <source>
        <dbReference type="Proteomes" id="UP000030669"/>
    </source>
</evidence>
<dbReference type="Proteomes" id="UP000030669">
    <property type="component" value="Unassembled WGS sequence"/>
</dbReference>
<dbReference type="KEGG" id="gtr:GLOTRDRAFT_96413"/>
<gene>
    <name evidence="1" type="ORF">GLOTRDRAFT_96413</name>
</gene>
<evidence type="ECO:0000313" key="1">
    <source>
        <dbReference type="EMBL" id="EPQ51206.1"/>
    </source>
</evidence>
<sequence>MLQLPIEIHNEIVFHFVWDRPIRRPRPKPRWRDIEPLSLVCRAFRRMVLEAWFHTLCICRRQDLSIVSQYWPELPQWVRVFVCLHNLLVDYDDEWDLARFVNLREVVVQMLPFWDVIPFPCLANVPPSVTKLDMTGMGEIGPTDLEAIVKPFPNLRVLRLQPYSTWCGLCNTFTSSSFSCPVPSSLTYEGGVGLPAHFAQFLQPLEDLETLYITAKYDLLSDEEANPLLEIGEENKTMWSGECRDCMQRLYPDDSFREDWVAKKKTPAIHLPALKRVEWIFLSGDAFANETGDKSHFRPNPLHL</sequence>
<reference evidence="1 2" key="1">
    <citation type="journal article" date="2012" name="Science">
        <title>The Paleozoic origin of enzymatic lignin decomposition reconstructed from 31 fungal genomes.</title>
        <authorList>
            <person name="Floudas D."/>
            <person name="Binder M."/>
            <person name="Riley R."/>
            <person name="Barry K."/>
            <person name="Blanchette R.A."/>
            <person name="Henrissat B."/>
            <person name="Martinez A.T."/>
            <person name="Otillar R."/>
            <person name="Spatafora J.W."/>
            <person name="Yadav J.S."/>
            <person name="Aerts A."/>
            <person name="Benoit I."/>
            <person name="Boyd A."/>
            <person name="Carlson A."/>
            <person name="Copeland A."/>
            <person name="Coutinho P.M."/>
            <person name="de Vries R.P."/>
            <person name="Ferreira P."/>
            <person name="Findley K."/>
            <person name="Foster B."/>
            <person name="Gaskell J."/>
            <person name="Glotzer D."/>
            <person name="Gorecki P."/>
            <person name="Heitman J."/>
            <person name="Hesse C."/>
            <person name="Hori C."/>
            <person name="Igarashi K."/>
            <person name="Jurgens J.A."/>
            <person name="Kallen N."/>
            <person name="Kersten P."/>
            <person name="Kohler A."/>
            <person name="Kuees U."/>
            <person name="Kumar T.K.A."/>
            <person name="Kuo A."/>
            <person name="LaButti K."/>
            <person name="Larrondo L.F."/>
            <person name="Lindquist E."/>
            <person name="Ling A."/>
            <person name="Lombard V."/>
            <person name="Lucas S."/>
            <person name="Lundell T."/>
            <person name="Martin R."/>
            <person name="McLaughlin D.J."/>
            <person name="Morgenstern I."/>
            <person name="Morin E."/>
            <person name="Murat C."/>
            <person name="Nagy L.G."/>
            <person name="Nolan M."/>
            <person name="Ohm R.A."/>
            <person name="Patyshakuliyeva A."/>
            <person name="Rokas A."/>
            <person name="Ruiz-Duenas F.J."/>
            <person name="Sabat G."/>
            <person name="Salamov A."/>
            <person name="Samejima M."/>
            <person name="Schmutz J."/>
            <person name="Slot J.C."/>
            <person name="St John F."/>
            <person name="Stenlid J."/>
            <person name="Sun H."/>
            <person name="Sun S."/>
            <person name="Syed K."/>
            <person name="Tsang A."/>
            <person name="Wiebenga A."/>
            <person name="Young D."/>
            <person name="Pisabarro A."/>
            <person name="Eastwood D.C."/>
            <person name="Martin F."/>
            <person name="Cullen D."/>
            <person name="Grigoriev I.V."/>
            <person name="Hibbett D.S."/>
        </authorList>
    </citation>
    <scope>NUCLEOTIDE SEQUENCE [LARGE SCALE GENOMIC DNA]</scope>
    <source>
        <strain evidence="1 2">ATCC 11539</strain>
    </source>
</reference>
<dbReference type="GeneID" id="19309842"/>
<dbReference type="OrthoDB" id="3167300at2759"/>
<dbReference type="EMBL" id="KB469311">
    <property type="protein sequence ID" value="EPQ51206.1"/>
    <property type="molecule type" value="Genomic_DNA"/>
</dbReference>
<dbReference type="eggNOG" id="ENOG502SVPR">
    <property type="taxonomic scope" value="Eukaryota"/>
</dbReference>
<protein>
    <recommendedName>
        <fullName evidence="3">F-box domain-containing protein</fullName>
    </recommendedName>
</protein>